<proteinExistence type="predicted"/>
<evidence type="ECO:0000313" key="3">
    <source>
        <dbReference type="WBParaSite" id="PSAMB.scaffold6387size9593.g28470.t1"/>
    </source>
</evidence>
<feature type="chain" id="PRO_5037264812" evidence="1">
    <location>
        <begin position="20"/>
        <end position="120"/>
    </location>
</feature>
<evidence type="ECO:0000256" key="1">
    <source>
        <dbReference type="SAM" id="SignalP"/>
    </source>
</evidence>
<evidence type="ECO:0000313" key="2">
    <source>
        <dbReference type="Proteomes" id="UP000887566"/>
    </source>
</evidence>
<dbReference type="AlphaFoldDB" id="A0A914X4I6"/>
<protein>
    <submittedName>
        <fullName evidence="3">Uncharacterized protein</fullName>
    </submittedName>
</protein>
<dbReference type="WBParaSite" id="PSAMB.scaffold6387size9593.g28470.t1">
    <property type="protein sequence ID" value="PSAMB.scaffold6387size9593.g28470.t1"/>
    <property type="gene ID" value="PSAMB.scaffold6387size9593.g28470"/>
</dbReference>
<sequence length="120" mass="13435">MKIAAPLFLLLSLLEMASPCSIQFDIVSLTRKRFSIQIFGPYFRYQTGEFVRGLGEKKSFHFDGSLFSCHGSYEVLITPIQGGATVYVARHLPEDSTVAIHVRNHEIGVGVLADTDYYMT</sequence>
<keyword evidence="2" id="KW-1185">Reference proteome</keyword>
<feature type="signal peptide" evidence="1">
    <location>
        <begin position="1"/>
        <end position="19"/>
    </location>
</feature>
<keyword evidence="1" id="KW-0732">Signal</keyword>
<name>A0A914X4I6_9BILA</name>
<accession>A0A914X4I6</accession>
<organism evidence="2 3">
    <name type="scientific">Plectus sambesii</name>
    <dbReference type="NCBI Taxonomy" id="2011161"/>
    <lineage>
        <taxon>Eukaryota</taxon>
        <taxon>Metazoa</taxon>
        <taxon>Ecdysozoa</taxon>
        <taxon>Nematoda</taxon>
        <taxon>Chromadorea</taxon>
        <taxon>Plectida</taxon>
        <taxon>Plectina</taxon>
        <taxon>Plectoidea</taxon>
        <taxon>Plectidae</taxon>
        <taxon>Plectus</taxon>
    </lineage>
</organism>
<reference evidence="3" key="1">
    <citation type="submission" date="2022-11" db="UniProtKB">
        <authorList>
            <consortium name="WormBaseParasite"/>
        </authorList>
    </citation>
    <scope>IDENTIFICATION</scope>
</reference>
<dbReference type="Proteomes" id="UP000887566">
    <property type="component" value="Unplaced"/>
</dbReference>